<keyword evidence="4" id="KW-0804">Transcription</keyword>
<feature type="region of interest" description="Disordered" evidence="6">
    <location>
        <begin position="74"/>
        <end position="94"/>
    </location>
</feature>
<dbReference type="InterPro" id="IPR050815">
    <property type="entry name" value="TF_fung"/>
</dbReference>
<dbReference type="GO" id="GO:0003677">
    <property type="term" value="F:DNA binding"/>
    <property type="evidence" value="ECO:0007669"/>
    <property type="project" value="InterPro"/>
</dbReference>
<evidence type="ECO:0000256" key="6">
    <source>
        <dbReference type="SAM" id="MobiDB-lite"/>
    </source>
</evidence>
<dbReference type="InterPro" id="IPR007219">
    <property type="entry name" value="XnlR_reg_dom"/>
</dbReference>
<feature type="compositionally biased region" description="Low complexity" evidence="6">
    <location>
        <begin position="144"/>
        <end position="154"/>
    </location>
</feature>
<reference evidence="8" key="2">
    <citation type="submission" date="2020-11" db="EMBL/GenBank/DDBJ databases">
        <authorList>
            <consortium name="DOE Joint Genome Institute"/>
            <person name="Kuo A."/>
            <person name="Miyauchi S."/>
            <person name="Kiss E."/>
            <person name="Drula E."/>
            <person name="Kohler A."/>
            <person name="Sanchez-Garcia M."/>
            <person name="Andreopoulos B."/>
            <person name="Barry K.W."/>
            <person name="Bonito G."/>
            <person name="Buee M."/>
            <person name="Carver A."/>
            <person name="Chen C."/>
            <person name="Cichocki N."/>
            <person name="Clum A."/>
            <person name="Culley D."/>
            <person name="Crous P.W."/>
            <person name="Fauchery L."/>
            <person name="Girlanda M."/>
            <person name="Hayes R."/>
            <person name="Keri Z."/>
            <person name="Labutti K."/>
            <person name="Lipzen A."/>
            <person name="Lombard V."/>
            <person name="Magnuson J."/>
            <person name="Maillard F."/>
            <person name="Morin E."/>
            <person name="Murat C."/>
            <person name="Nolan M."/>
            <person name="Ohm R."/>
            <person name="Pangilinan J."/>
            <person name="Pereira M."/>
            <person name="Perotto S."/>
            <person name="Peter M."/>
            <person name="Riley R."/>
            <person name="Sitrit Y."/>
            <person name="Stielow B."/>
            <person name="Szollosi G."/>
            <person name="Zifcakova L."/>
            <person name="Stursova M."/>
            <person name="Spatafora J.W."/>
            <person name="Tedersoo L."/>
            <person name="Vaario L.-M."/>
            <person name="Yamada A."/>
            <person name="Yan M."/>
            <person name="Wang P."/>
            <person name="Xu J."/>
            <person name="Bruns T."/>
            <person name="Baldrian P."/>
            <person name="Vilgalys R."/>
            <person name="Henrissat B."/>
            <person name="Grigoriev I.V."/>
            <person name="Hibbett D."/>
            <person name="Nagy L.G."/>
            <person name="Martin F.M."/>
        </authorList>
    </citation>
    <scope>NUCLEOTIDE SEQUENCE</scope>
    <source>
        <strain evidence="8">UH-Tt-Lm1</strain>
    </source>
</reference>
<dbReference type="PANTHER" id="PTHR47338:SF5">
    <property type="entry name" value="ZN(II)2CYS6 TRANSCRIPTION FACTOR (EUROFUNG)"/>
    <property type="match status" value="1"/>
</dbReference>
<dbReference type="PROSITE" id="PS50048">
    <property type="entry name" value="ZN2_CY6_FUNGAL_2"/>
    <property type="match status" value="1"/>
</dbReference>
<feature type="region of interest" description="Disordered" evidence="6">
    <location>
        <begin position="117"/>
        <end position="158"/>
    </location>
</feature>
<dbReference type="Gene3D" id="4.10.240.10">
    <property type="entry name" value="Zn(2)-C6 fungal-type DNA-binding domain"/>
    <property type="match status" value="1"/>
</dbReference>
<dbReference type="InterPro" id="IPR036864">
    <property type="entry name" value="Zn2-C6_fun-type_DNA-bd_sf"/>
</dbReference>
<dbReference type="Pfam" id="PF00172">
    <property type="entry name" value="Zn_clus"/>
    <property type="match status" value="1"/>
</dbReference>
<dbReference type="InterPro" id="IPR001138">
    <property type="entry name" value="Zn2Cys6_DnaBD"/>
</dbReference>
<protein>
    <recommendedName>
        <fullName evidence="7">Zn(2)-C6 fungal-type domain-containing protein</fullName>
    </recommendedName>
</protein>
<dbReference type="SUPFAM" id="SSF57701">
    <property type="entry name" value="Zn2/Cys6 DNA-binding domain"/>
    <property type="match status" value="1"/>
</dbReference>
<keyword evidence="5" id="KW-0539">Nucleus</keyword>
<comment type="caution">
    <text evidence="8">The sequence shown here is derived from an EMBL/GenBank/DDBJ whole genome shotgun (WGS) entry which is preliminary data.</text>
</comment>
<evidence type="ECO:0000256" key="4">
    <source>
        <dbReference type="ARBA" id="ARBA00023163"/>
    </source>
</evidence>
<gene>
    <name evidence="8" type="ORF">BJ322DRAFT_819555</name>
</gene>
<keyword evidence="2" id="KW-0479">Metal-binding</keyword>
<name>A0A9P6L6B2_9AGAM</name>
<dbReference type="Proteomes" id="UP000736335">
    <property type="component" value="Unassembled WGS sequence"/>
</dbReference>
<dbReference type="OrthoDB" id="2123952at2759"/>
<proteinExistence type="predicted"/>
<dbReference type="PROSITE" id="PS00463">
    <property type="entry name" value="ZN2_CY6_FUNGAL_1"/>
    <property type="match status" value="1"/>
</dbReference>
<dbReference type="CDD" id="cd00067">
    <property type="entry name" value="GAL4"/>
    <property type="match status" value="1"/>
</dbReference>
<reference evidence="8" key="1">
    <citation type="journal article" date="2020" name="Nat. Commun.">
        <title>Large-scale genome sequencing of mycorrhizal fungi provides insights into the early evolution of symbiotic traits.</title>
        <authorList>
            <person name="Miyauchi S."/>
            <person name="Kiss E."/>
            <person name="Kuo A."/>
            <person name="Drula E."/>
            <person name="Kohler A."/>
            <person name="Sanchez-Garcia M."/>
            <person name="Morin E."/>
            <person name="Andreopoulos B."/>
            <person name="Barry K.W."/>
            <person name="Bonito G."/>
            <person name="Buee M."/>
            <person name="Carver A."/>
            <person name="Chen C."/>
            <person name="Cichocki N."/>
            <person name="Clum A."/>
            <person name="Culley D."/>
            <person name="Crous P.W."/>
            <person name="Fauchery L."/>
            <person name="Girlanda M."/>
            <person name="Hayes R.D."/>
            <person name="Keri Z."/>
            <person name="LaButti K."/>
            <person name="Lipzen A."/>
            <person name="Lombard V."/>
            <person name="Magnuson J."/>
            <person name="Maillard F."/>
            <person name="Murat C."/>
            <person name="Nolan M."/>
            <person name="Ohm R.A."/>
            <person name="Pangilinan J."/>
            <person name="Pereira M.F."/>
            <person name="Perotto S."/>
            <person name="Peter M."/>
            <person name="Pfister S."/>
            <person name="Riley R."/>
            <person name="Sitrit Y."/>
            <person name="Stielow J.B."/>
            <person name="Szollosi G."/>
            <person name="Zifcakova L."/>
            <person name="Stursova M."/>
            <person name="Spatafora J.W."/>
            <person name="Tedersoo L."/>
            <person name="Vaario L.M."/>
            <person name="Yamada A."/>
            <person name="Yan M."/>
            <person name="Wang P."/>
            <person name="Xu J."/>
            <person name="Bruns T."/>
            <person name="Baldrian P."/>
            <person name="Vilgalys R."/>
            <person name="Dunand C."/>
            <person name="Henrissat B."/>
            <person name="Grigoriev I.V."/>
            <person name="Hibbett D."/>
            <person name="Nagy L.G."/>
            <person name="Martin F.M."/>
        </authorList>
    </citation>
    <scope>NUCLEOTIDE SEQUENCE</scope>
    <source>
        <strain evidence="8">UH-Tt-Lm1</strain>
    </source>
</reference>
<feature type="compositionally biased region" description="Polar residues" evidence="6">
    <location>
        <begin position="118"/>
        <end position="134"/>
    </location>
</feature>
<feature type="region of interest" description="Disordered" evidence="6">
    <location>
        <begin position="601"/>
        <end position="667"/>
    </location>
</feature>
<dbReference type="GO" id="GO:0000981">
    <property type="term" value="F:DNA-binding transcription factor activity, RNA polymerase II-specific"/>
    <property type="evidence" value="ECO:0007669"/>
    <property type="project" value="InterPro"/>
</dbReference>
<evidence type="ECO:0000256" key="5">
    <source>
        <dbReference type="ARBA" id="ARBA00023242"/>
    </source>
</evidence>
<evidence type="ECO:0000313" key="8">
    <source>
        <dbReference type="EMBL" id="KAF9785231.1"/>
    </source>
</evidence>
<dbReference type="EMBL" id="WIUZ02000007">
    <property type="protein sequence ID" value="KAF9785231.1"/>
    <property type="molecule type" value="Genomic_DNA"/>
</dbReference>
<comment type="subcellular location">
    <subcellularLocation>
        <location evidence="1">Nucleus</location>
    </subcellularLocation>
</comment>
<dbReference type="GO" id="GO:0008270">
    <property type="term" value="F:zinc ion binding"/>
    <property type="evidence" value="ECO:0007669"/>
    <property type="project" value="InterPro"/>
</dbReference>
<evidence type="ECO:0000259" key="7">
    <source>
        <dbReference type="PROSITE" id="PS50048"/>
    </source>
</evidence>
<organism evidence="8 9">
    <name type="scientific">Thelephora terrestris</name>
    <dbReference type="NCBI Taxonomy" id="56493"/>
    <lineage>
        <taxon>Eukaryota</taxon>
        <taxon>Fungi</taxon>
        <taxon>Dikarya</taxon>
        <taxon>Basidiomycota</taxon>
        <taxon>Agaricomycotina</taxon>
        <taxon>Agaricomycetes</taxon>
        <taxon>Thelephorales</taxon>
        <taxon>Thelephoraceae</taxon>
        <taxon>Thelephora</taxon>
    </lineage>
</organism>
<dbReference type="AlphaFoldDB" id="A0A9P6L6B2"/>
<dbReference type="Pfam" id="PF04082">
    <property type="entry name" value="Fungal_trans"/>
    <property type="match status" value="1"/>
</dbReference>
<dbReference type="SMART" id="SM00066">
    <property type="entry name" value="GAL4"/>
    <property type="match status" value="1"/>
</dbReference>
<accession>A0A9P6L6B2</accession>
<evidence type="ECO:0000313" key="9">
    <source>
        <dbReference type="Proteomes" id="UP000736335"/>
    </source>
</evidence>
<dbReference type="GO" id="GO:0005634">
    <property type="term" value="C:nucleus"/>
    <property type="evidence" value="ECO:0007669"/>
    <property type="project" value="UniProtKB-SubCell"/>
</dbReference>
<feature type="domain" description="Zn(2)-C6 fungal-type" evidence="7">
    <location>
        <begin position="45"/>
        <end position="74"/>
    </location>
</feature>
<dbReference type="CDD" id="cd12148">
    <property type="entry name" value="fungal_TF_MHR"/>
    <property type="match status" value="1"/>
</dbReference>
<evidence type="ECO:0000256" key="3">
    <source>
        <dbReference type="ARBA" id="ARBA00023015"/>
    </source>
</evidence>
<dbReference type="PANTHER" id="PTHR47338">
    <property type="entry name" value="ZN(II)2CYS6 TRANSCRIPTION FACTOR (EUROFUNG)-RELATED"/>
    <property type="match status" value="1"/>
</dbReference>
<feature type="region of interest" description="Disordered" evidence="6">
    <location>
        <begin position="566"/>
        <end position="587"/>
    </location>
</feature>
<evidence type="ECO:0000256" key="1">
    <source>
        <dbReference type="ARBA" id="ARBA00004123"/>
    </source>
</evidence>
<keyword evidence="3" id="KW-0805">Transcription regulation</keyword>
<feature type="region of interest" description="Disordered" evidence="6">
    <location>
        <begin position="1"/>
        <end position="31"/>
    </location>
</feature>
<evidence type="ECO:0000256" key="2">
    <source>
        <dbReference type="ARBA" id="ARBA00022723"/>
    </source>
</evidence>
<keyword evidence="9" id="KW-1185">Reference proteome</keyword>
<feature type="compositionally biased region" description="Low complexity" evidence="6">
    <location>
        <begin position="1"/>
        <end position="15"/>
    </location>
</feature>
<dbReference type="GO" id="GO:0006351">
    <property type="term" value="P:DNA-templated transcription"/>
    <property type="evidence" value="ECO:0007669"/>
    <property type="project" value="InterPro"/>
</dbReference>
<sequence>MSPETSQSTSTSMSTHPPGDGNGQQTGPIQVSFMKNPKRKRLAKACDACHKSKRRCDGTAPCSNCFFASKECTYTDSSGRPVPAPKGSDPLHNRFRDDIRDVGQLQEVVVHDPPRAQISYTLTPSSSNAFTLPPTSRKRRRSGSDPGTSPGSGSQWTSDALMRPAGLEANIVRDLVNLFFAHCHPGRMIIHKPTFMAALSQNRVASHLILAMCAMSAPFSQSPQVKSQPPRLAGIKFYEDALNILFDSSGRLICEANLQTVQALCLLEMHDVVAQYSWTKCYRYLDIAAKILFETLDIASPESPPLPPKPTIDEMSRMTERECARRCYWVIYFLHVLSTACTRNVRRFSTEGMLMRLPVDETSFELGIQSQAPEYLDEMAPKTNYVSEFGHLTRITALFSQMEDAVSIVDDNDRFVSAMQEAKKALKEWESSLPDHLRYTEENLHIMNSMYETPANTGPWCFFYMHALHSCCEMSAASEMQKRFRGGESGIPKEAADAGDRCLRVLESVGSRAKNLNYLIAPSLWIVSRYFKDHPTMLAVDSNFETVWGWKACEISETWRKHNEARKLEAGQTRKTTAGPSSGHAIGRHLSFRGLPSTISSSSSIVPVDDTDDPHQPPPISSRYPADSERRTLPSLKSVGLLDSFDNRRTNSDPKSAFPPLSKAREW</sequence>